<feature type="compositionally biased region" description="Polar residues" evidence="12">
    <location>
        <begin position="1050"/>
        <end position="1060"/>
    </location>
</feature>
<keyword evidence="10" id="KW-0539">Nucleus</keyword>
<dbReference type="InterPro" id="IPR027417">
    <property type="entry name" value="P-loop_NTPase"/>
</dbReference>
<dbReference type="Pfam" id="PF00271">
    <property type="entry name" value="Helicase_C"/>
    <property type="match status" value="1"/>
</dbReference>
<dbReference type="InterPro" id="IPR049730">
    <property type="entry name" value="SNF2/RAD54-like_C"/>
</dbReference>
<dbReference type="InterPro" id="IPR014001">
    <property type="entry name" value="Helicase_ATP-bd"/>
</dbReference>
<evidence type="ECO:0000259" key="15">
    <source>
        <dbReference type="PROSITE" id="PS51194"/>
    </source>
</evidence>
<dbReference type="CDD" id="cd18793">
    <property type="entry name" value="SF2_C_SNF"/>
    <property type="match status" value="1"/>
</dbReference>
<feature type="region of interest" description="Disordered" evidence="12">
    <location>
        <begin position="328"/>
        <end position="365"/>
    </location>
</feature>
<gene>
    <name evidence="16" type="ORF">BQ4739_LOCUS15499</name>
</gene>
<evidence type="ECO:0000256" key="10">
    <source>
        <dbReference type="ARBA" id="ARBA00023242"/>
    </source>
</evidence>
<dbReference type="SUPFAM" id="SSF52540">
    <property type="entry name" value="P-loop containing nucleoside triphosphate hydrolases"/>
    <property type="match status" value="3"/>
</dbReference>
<dbReference type="InterPro" id="IPR001650">
    <property type="entry name" value="Helicase_C-like"/>
</dbReference>
<dbReference type="InterPro" id="IPR050628">
    <property type="entry name" value="SNF2_RAD54_helicase_TF"/>
</dbReference>
<dbReference type="Gene3D" id="3.30.40.10">
    <property type="entry name" value="Zinc/RING finger domain, C3HC4 (zinc finger)"/>
    <property type="match status" value="1"/>
</dbReference>
<dbReference type="Proteomes" id="UP000256970">
    <property type="component" value="Unassembled WGS sequence"/>
</dbReference>
<evidence type="ECO:0000256" key="1">
    <source>
        <dbReference type="ARBA" id="ARBA00004123"/>
    </source>
</evidence>
<dbReference type="PANTHER" id="PTHR45626">
    <property type="entry name" value="TRANSCRIPTION TERMINATION FACTOR 2-RELATED"/>
    <property type="match status" value="1"/>
</dbReference>
<keyword evidence="3" id="KW-0479">Metal-binding</keyword>
<dbReference type="SMART" id="SM00487">
    <property type="entry name" value="DEXDc"/>
    <property type="match status" value="1"/>
</dbReference>
<keyword evidence="17" id="KW-1185">Reference proteome</keyword>
<dbReference type="SMART" id="SM00184">
    <property type="entry name" value="RING"/>
    <property type="match status" value="1"/>
</dbReference>
<feature type="domain" description="Helicase ATP-binding" evidence="14">
    <location>
        <begin position="457"/>
        <end position="617"/>
    </location>
</feature>
<evidence type="ECO:0000256" key="5">
    <source>
        <dbReference type="ARBA" id="ARBA00022771"/>
    </source>
</evidence>
<protein>
    <submittedName>
        <fullName evidence="16">Uncharacterized protein</fullName>
    </submittedName>
</protein>
<dbReference type="Gene3D" id="3.30.70.2330">
    <property type="match status" value="1"/>
</dbReference>
<dbReference type="InterPro" id="IPR018957">
    <property type="entry name" value="Znf_C3HC4_RING-type"/>
</dbReference>
<dbReference type="InterPro" id="IPR038718">
    <property type="entry name" value="SNF2-like_sf"/>
</dbReference>
<organism evidence="16 17">
    <name type="scientific">Tetradesmus obliquus</name>
    <name type="common">Green alga</name>
    <name type="synonym">Acutodesmus obliquus</name>
    <dbReference type="NCBI Taxonomy" id="3088"/>
    <lineage>
        <taxon>Eukaryota</taxon>
        <taxon>Viridiplantae</taxon>
        <taxon>Chlorophyta</taxon>
        <taxon>core chlorophytes</taxon>
        <taxon>Chlorophyceae</taxon>
        <taxon>CS clade</taxon>
        <taxon>Sphaeropleales</taxon>
        <taxon>Scenedesmaceae</taxon>
        <taxon>Tetradesmus</taxon>
    </lineage>
</organism>
<name>A0A383WD94_TETOB</name>
<dbReference type="GO" id="GO:0008094">
    <property type="term" value="F:ATP-dependent activity, acting on DNA"/>
    <property type="evidence" value="ECO:0007669"/>
    <property type="project" value="TreeGrafter"/>
</dbReference>
<feature type="region of interest" description="Disordered" evidence="12">
    <location>
        <begin position="427"/>
        <end position="465"/>
    </location>
</feature>
<dbReference type="STRING" id="3088.A0A383WD94"/>
<proteinExistence type="inferred from homology"/>
<keyword evidence="5 11" id="KW-0863">Zinc-finger</keyword>
<dbReference type="GO" id="GO:0005524">
    <property type="term" value="F:ATP binding"/>
    <property type="evidence" value="ECO:0007669"/>
    <property type="project" value="UniProtKB-KW"/>
</dbReference>
<dbReference type="SMART" id="SM00910">
    <property type="entry name" value="HIRAN"/>
    <property type="match status" value="1"/>
</dbReference>
<evidence type="ECO:0000313" key="17">
    <source>
        <dbReference type="Proteomes" id="UP000256970"/>
    </source>
</evidence>
<dbReference type="InterPro" id="IPR017907">
    <property type="entry name" value="Znf_RING_CS"/>
</dbReference>
<evidence type="ECO:0000259" key="13">
    <source>
        <dbReference type="PROSITE" id="PS50089"/>
    </source>
</evidence>
<dbReference type="Gene3D" id="3.40.50.300">
    <property type="entry name" value="P-loop containing nucleotide triphosphate hydrolases"/>
    <property type="match status" value="1"/>
</dbReference>
<evidence type="ECO:0000256" key="12">
    <source>
        <dbReference type="SAM" id="MobiDB-lite"/>
    </source>
</evidence>
<dbReference type="Gene3D" id="3.40.50.10810">
    <property type="entry name" value="Tandem AAA-ATPase domain"/>
    <property type="match status" value="2"/>
</dbReference>
<evidence type="ECO:0000256" key="8">
    <source>
        <dbReference type="ARBA" id="ARBA00022833"/>
    </source>
</evidence>
<reference evidence="16 17" key="1">
    <citation type="submission" date="2016-10" db="EMBL/GenBank/DDBJ databases">
        <authorList>
            <person name="Cai Z."/>
        </authorList>
    </citation>
    <scope>NUCLEOTIDE SEQUENCE [LARGE SCALE GENOMIC DNA]</scope>
</reference>
<evidence type="ECO:0000256" key="6">
    <source>
        <dbReference type="ARBA" id="ARBA00022801"/>
    </source>
</evidence>
<dbReference type="Pfam" id="PF00176">
    <property type="entry name" value="SNF2-rel_dom"/>
    <property type="match status" value="2"/>
</dbReference>
<feature type="compositionally biased region" description="Low complexity" evidence="12">
    <location>
        <begin position="1230"/>
        <end position="1255"/>
    </location>
</feature>
<dbReference type="Pfam" id="PF08797">
    <property type="entry name" value="HIRAN"/>
    <property type="match status" value="1"/>
</dbReference>
<feature type="compositionally biased region" description="Gly residues" evidence="12">
    <location>
        <begin position="164"/>
        <end position="183"/>
    </location>
</feature>
<dbReference type="InterPro" id="IPR014905">
    <property type="entry name" value="HIRAN"/>
</dbReference>
<comment type="subcellular location">
    <subcellularLocation>
        <location evidence="1">Nucleus</location>
    </subcellularLocation>
</comment>
<dbReference type="PROSITE" id="PS00518">
    <property type="entry name" value="ZF_RING_1"/>
    <property type="match status" value="1"/>
</dbReference>
<dbReference type="InterPro" id="IPR001841">
    <property type="entry name" value="Znf_RING"/>
</dbReference>
<evidence type="ECO:0000256" key="9">
    <source>
        <dbReference type="ARBA" id="ARBA00022840"/>
    </source>
</evidence>
<dbReference type="InterPro" id="IPR000330">
    <property type="entry name" value="SNF2_N"/>
</dbReference>
<keyword evidence="7" id="KW-0347">Helicase</keyword>
<dbReference type="SMART" id="SM00490">
    <property type="entry name" value="HELICc"/>
    <property type="match status" value="1"/>
</dbReference>
<feature type="domain" description="Helicase C-terminal" evidence="15">
    <location>
        <begin position="869"/>
        <end position="1046"/>
    </location>
</feature>
<dbReference type="GO" id="GO:0006281">
    <property type="term" value="P:DNA repair"/>
    <property type="evidence" value="ECO:0007669"/>
    <property type="project" value="TreeGrafter"/>
</dbReference>
<evidence type="ECO:0000256" key="4">
    <source>
        <dbReference type="ARBA" id="ARBA00022741"/>
    </source>
</evidence>
<keyword evidence="8" id="KW-0862">Zinc</keyword>
<dbReference type="PROSITE" id="PS51194">
    <property type="entry name" value="HELICASE_CTER"/>
    <property type="match status" value="1"/>
</dbReference>
<dbReference type="GO" id="GO:0016818">
    <property type="term" value="F:hydrolase activity, acting on acid anhydrides, in phosphorus-containing anhydrides"/>
    <property type="evidence" value="ECO:0007669"/>
    <property type="project" value="InterPro"/>
</dbReference>
<dbReference type="Pfam" id="PF00097">
    <property type="entry name" value="zf-C3HC4"/>
    <property type="match status" value="1"/>
</dbReference>
<dbReference type="SUPFAM" id="SSF57850">
    <property type="entry name" value="RING/U-box"/>
    <property type="match status" value="1"/>
</dbReference>
<dbReference type="InterPro" id="IPR013083">
    <property type="entry name" value="Znf_RING/FYVE/PHD"/>
</dbReference>
<feature type="domain" description="RING-type" evidence="13">
    <location>
        <begin position="779"/>
        <end position="818"/>
    </location>
</feature>
<keyword evidence="9" id="KW-0067">ATP-binding</keyword>
<feature type="compositionally biased region" description="Low complexity" evidence="12">
    <location>
        <begin position="1133"/>
        <end position="1165"/>
    </location>
</feature>
<feature type="compositionally biased region" description="Low complexity" evidence="12">
    <location>
        <begin position="1095"/>
        <end position="1110"/>
    </location>
</feature>
<dbReference type="AlphaFoldDB" id="A0A383WD94"/>
<dbReference type="GO" id="GO:0005634">
    <property type="term" value="C:nucleus"/>
    <property type="evidence" value="ECO:0007669"/>
    <property type="project" value="UniProtKB-SubCell"/>
</dbReference>
<comment type="similarity">
    <text evidence="2">Belongs to the SNF2/RAD54 helicase family. RAD16 subfamily.</text>
</comment>
<evidence type="ECO:0000256" key="2">
    <source>
        <dbReference type="ARBA" id="ARBA00008438"/>
    </source>
</evidence>
<evidence type="ECO:0000259" key="14">
    <source>
        <dbReference type="PROSITE" id="PS51192"/>
    </source>
</evidence>
<dbReference type="GO" id="GO:0003676">
    <property type="term" value="F:nucleic acid binding"/>
    <property type="evidence" value="ECO:0007669"/>
    <property type="project" value="InterPro"/>
</dbReference>
<dbReference type="PANTHER" id="PTHR45626:SF17">
    <property type="entry name" value="HELICASE-LIKE TRANSCRIPTION FACTOR"/>
    <property type="match status" value="1"/>
</dbReference>
<dbReference type="PROSITE" id="PS50089">
    <property type="entry name" value="ZF_RING_2"/>
    <property type="match status" value="1"/>
</dbReference>
<dbReference type="EMBL" id="FNXT01001226">
    <property type="protein sequence ID" value="SZX75203.1"/>
    <property type="molecule type" value="Genomic_DNA"/>
</dbReference>
<feature type="region of interest" description="Disordered" evidence="12">
    <location>
        <begin position="1050"/>
        <end position="1271"/>
    </location>
</feature>
<evidence type="ECO:0000256" key="3">
    <source>
        <dbReference type="ARBA" id="ARBA00022723"/>
    </source>
</evidence>
<evidence type="ECO:0000256" key="7">
    <source>
        <dbReference type="ARBA" id="ARBA00022806"/>
    </source>
</evidence>
<dbReference type="PROSITE" id="PS51192">
    <property type="entry name" value="HELICASE_ATP_BIND_1"/>
    <property type="match status" value="1"/>
</dbReference>
<feature type="region of interest" description="Disordered" evidence="12">
    <location>
        <begin position="162"/>
        <end position="183"/>
    </location>
</feature>
<keyword evidence="6" id="KW-0378">Hydrolase</keyword>
<evidence type="ECO:0000256" key="11">
    <source>
        <dbReference type="PROSITE-ProRule" id="PRU00175"/>
    </source>
</evidence>
<accession>A0A383WD94</accession>
<dbReference type="GO" id="GO:0008270">
    <property type="term" value="F:zinc ion binding"/>
    <property type="evidence" value="ECO:0007669"/>
    <property type="project" value="UniProtKB-KW"/>
</dbReference>
<dbReference type="GO" id="GO:0004386">
    <property type="term" value="F:helicase activity"/>
    <property type="evidence" value="ECO:0007669"/>
    <property type="project" value="UniProtKB-KW"/>
</dbReference>
<feature type="compositionally biased region" description="Low complexity" evidence="12">
    <location>
        <begin position="1182"/>
        <end position="1204"/>
    </location>
</feature>
<evidence type="ECO:0000313" key="16">
    <source>
        <dbReference type="EMBL" id="SZX75203.1"/>
    </source>
</evidence>
<sequence>MDRAAAAAAAAAATAAAGSQADDEEQQPEAELEFIGCFKTVIVGIRYYTGRVGVNEMVKFVREPRNPYDANAVKVENTNGEQVGHLKRELVYEIASMLDADQLRIEGVMPGGSRSTFTMPVTIYCFVSSTDVGVALRRKVASLGLQFTAMSLQEAAAAAAAAGHGSGGRGGRGSSSGGRGGGAAAAGPQVYLAPAQLENSLNRLFEDLYSSAASRPRMDASDEVLSQLFPHQQEALAWMVNRENSNTLPPFWSAAAPTGRGAAAAAGGVVYTNTLTNFETSTRPEPLRGGILADDMGLGKTLMVIALIATNAPGAQLPPLVQVAGAAAAAEAPEEPEKGRPKKRQKKAPNTSASQLQAAAKRKSDADAAAAAAAAGAAGSSPPAADGPRGTLIVCPLSVLSNWQMQLEEHTAGNLKLPPLVQVAGAAAAAEAPEEPEKGRPKKRQKKAPNTSASQLQAAAKRKSDADAAAAAAAAGAAGSSPPAADGPRGTLIVCPLSVLSNWQMQLEEHTAGNLKVAVNHGPERNRSRAWLAQQDVVITTYATLAGDVGLRGGGGLFGQQWLRVVLDEAHTIRNADTQQAKACRALKAQRRWAVTGTPLQNRIGDVFGLLAFLGLKPLDDKAFWRRCVERPLRQRDSRALLTLKVLMGSLALRRTKDSPGPDGQPLVALPPKTVTVVRLELGAEDALNYSRLESETKSLVAHHLSRGTLVENYTNVLTIIMRLRQVCDSSQLCPQALEALRAATAAAKAGAAGKAAPPPPELLAKLLAAVAGDDSEECAICLSPLELPCITSCGHVYCRRCIESVIVRDKPACPLCRKPIAADSLINPPPAAAAAADGSEAAADEQAPPSCSQGTAAAAAAGCSKIQALLAKLREVQQEEQQAAAAAAASGAAAPAFIKSVVFSQFTGMLDLIAGALSAEGIPFVRVDGKSSAKARKEAIQAFAGNAEGSPRVFLASLKAAGQGTNLTAGSHVHMMDPWWNPAVEDQAMDRVHRLGQTRAVQVWRYVALGTIEERMLELQLPAAQWLHAPSCLRAALPTRCKAAATSCFGTSSRDSSSAGDIHHDSSSRGRAAGSGRGRGRVPAGNCSQRGVIGSSDSEAAAAASSSRGSGEGSSRGRGRGGESVVRHSWQSSSSSSSSSSDSDAASSSSSSSSSRGDGVSSSRGRGRGSESWARHSWQDGSNSSSDSEAATSSSNSSSRNSSRGGGGAGSSRWMGRGREFGQQRSWQGGSNASSDAASRGGSSSSSTGSQAGSRGKGLSPKAITDAVTA</sequence>
<keyword evidence="4" id="KW-0547">Nucleotide-binding</keyword>